<name>L8JPW7_9BACT</name>
<evidence type="ECO:0000313" key="2">
    <source>
        <dbReference type="Proteomes" id="UP000011135"/>
    </source>
</evidence>
<organism evidence="1 2">
    <name type="scientific">Fulvivirga imtechensis AK7</name>
    <dbReference type="NCBI Taxonomy" id="1237149"/>
    <lineage>
        <taxon>Bacteria</taxon>
        <taxon>Pseudomonadati</taxon>
        <taxon>Bacteroidota</taxon>
        <taxon>Cytophagia</taxon>
        <taxon>Cytophagales</taxon>
        <taxon>Fulvivirgaceae</taxon>
        <taxon>Fulvivirga</taxon>
    </lineage>
</organism>
<accession>L8JPW7</accession>
<dbReference type="Proteomes" id="UP000011135">
    <property type="component" value="Unassembled WGS sequence"/>
</dbReference>
<proteinExistence type="predicted"/>
<dbReference type="EMBL" id="AMZN01000048">
    <property type="protein sequence ID" value="ELR70875.1"/>
    <property type="molecule type" value="Genomic_DNA"/>
</dbReference>
<keyword evidence="2" id="KW-1185">Reference proteome</keyword>
<evidence type="ECO:0000313" key="1">
    <source>
        <dbReference type="EMBL" id="ELR70875.1"/>
    </source>
</evidence>
<gene>
    <name evidence="1" type="ORF">C900_03310</name>
</gene>
<comment type="caution">
    <text evidence="1">The sequence shown here is derived from an EMBL/GenBank/DDBJ whole genome shotgun (WGS) entry which is preliminary data.</text>
</comment>
<dbReference type="AlphaFoldDB" id="L8JPW7"/>
<protein>
    <submittedName>
        <fullName evidence="1">Uncharacterized protein</fullName>
    </submittedName>
</protein>
<reference evidence="1 2" key="1">
    <citation type="submission" date="2012-12" db="EMBL/GenBank/DDBJ databases">
        <title>Genome assembly of Fulvivirga imtechensis AK7.</title>
        <authorList>
            <person name="Nupur N."/>
            <person name="Khatri I."/>
            <person name="Kumar R."/>
            <person name="Subramanian S."/>
            <person name="Pinnaka A."/>
        </authorList>
    </citation>
    <scope>NUCLEOTIDE SEQUENCE [LARGE SCALE GENOMIC DNA]</scope>
    <source>
        <strain evidence="1 2">AK7</strain>
    </source>
</reference>
<sequence length="50" mass="5548">MNTTTTTIAPQVKATDKKEDLINALFEKNRVKGNTKSPFCLGNCQTCEPF</sequence>